<feature type="compositionally biased region" description="Low complexity" evidence="17">
    <location>
        <begin position="893"/>
        <end position="903"/>
    </location>
</feature>
<feature type="compositionally biased region" description="Polar residues" evidence="17">
    <location>
        <begin position="834"/>
        <end position="856"/>
    </location>
</feature>
<name>A0ABP0BNC1_9PEZI</name>
<feature type="region of interest" description="Disordered" evidence="17">
    <location>
        <begin position="645"/>
        <end position="723"/>
    </location>
</feature>
<organism evidence="20 21">
    <name type="scientific">Sporothrix bragantina</name>
    <dbReference type="NCBI Taxonomy" id="671064"/>
    <lineage>
        <taxon>Eukaryota</taxon>
        <taxon>Fungi</taxon>
        <taxon>Dikarya</taxon>
        <taxon>Ascomycota</taxon>
        <taxon>Pezizomycotina</taxon>
        <taxon>Sordariomycetes</taxon>
        <taxon>Sordariomycetidae</taxon>
        <taxon>Ophiostomatales</taxon>
        <taxon>Ophiostomataceae</taxon>
        <taxon>Sporothrix</taxon>
    </lineage>
</organism>
<comment type="catalytic activity">
    <reaction evidence="1">
        <text>S-ubiquitinyl-[E2 ubiquitin-conjugating enzyme]-L-cysteine + [acceptor protein]-L-lysine = [E2 ubiquitin-conjugating enzyme]-L-cysteine + N(6)-ubiquitinyl-[acceptor protein]-L-lysine.</text>
        <dbReference type="EC" id="2.3.2.27"/>
    </reaction>
</comment>
<keyword evidence="12" id="KW-0862">Zinc</keyword>
<dbReference type="Gene3D" id="3.30.40.10">
    <property type="entry name" value="Zinc/RING finger domain, C3HC4 (zinc finger)"/>
    <property type="match status" value="1"/>
</dbReference>
<dbReference type="PANTHER" id="PTHR22763">
    <property type="entry name" value="RING ZINC FINGER PROTEIN"/>
    <property type="match status" value="1"/>
</dbReference>
<evidence type="ECO:0000256" key="5">
    <source>
        <dbReference type="ARBA" id="ARBA00012483"/>
    </source>
</evidence>
<evidence type="ECO:0000259" key="19">
    <source>
        <dbReference type="PROSITE" id="PS50089"/>
    </source>
</evidence>
<dbReference type="EC" id="2.3.2.27" evidence="5"/>
<dbReference type="CDD" id="cd16479">
    <property type="entry name" value="RING-H2_synoviolin"/>
    <property type="match status" value="1"/>
</dbReference>
<keyword evidence="11" id="KW-0256">Endoplasmic reticulum</keyword>
<dbReference type="InterPro" id="IPR013083">
    <property type="entry name" value="Znf_RING/FYVE/PHD"/>
</dbReference>
<evidence type="ECO:0000256" key="8">
    <source>
        <dbReference type="ARBA" id="ARBA00022723"/>
    </source>
</evidence>
<feature type="compositionally biased region" description="Low complexity" evidence="17">
    <location>
        <begin position="648"/>
        <end position="676"/>
    </location>
</feature>
<evidence type="ECO:0000313" key="20">
    <source>
        <dbReference type="EMBL" id="CAK7220694.1"/>
    </source>
</evidence>
<keyword evidence="16" id="KW-0175">Coiled coil</keyword>
<evidence type="ECO:0000256" key="4">
    <source>
        <dbReference type="ARBA" id="ARBA00010089"/>
    </source>
</evidence>
<evidence type="ECO:0000256" key="14">
    <source>
        <dbReference type="ARBA" id="ARBA00023136"/>
    </source>
</evidence>
<evidence type="ECO:0000256" key="7">
    <source>
        <dbReference type="ARBA" id="ARBA00022692"/>
    </source>
</evidence>
<feature type="compositionally biased region" description="Polar residues" evidence="17">
    <location>
        <begin position="911"/>
        <end position="923"/>
    </location>
</feature>
<gene>
    <name evidence="20" type="primary">HRD1</name>
    <name evidence="20" type="ORF">SBRCBS47491_004274</name>
</gene>
<feature type="compositionally biased region" description="Low complexity" evidence="17">
    <location>
        <begin position="696"/>
        <end position="718"/>
    </location>
</feature>
<feature type="compositionally biased region" description="Low complexity" evidence="17">
    <location>
        <begin position="868"/>
        <end position="878"/>
    </location>
</feature>
<evidence type="ECO:0000256" key="17">
    <source>
        <dbReference type="SAM" id="MobiDB-lite"/>
    </source>
</evidence>
<protein>
    <recommendedName>
        <fullName evidence="5">RING-type E3 ubiquitin transferase</fullName>
        <ecNumber evidence="5">2.3.2.27</ecNumber>
    </recommendedName>
</protein>
<evidence type="ECO:0000256" key="3">
    <source>
        <dbReference type="ARBA" id="ARBA00004906"/>
    </source>
</evidence>
<evidence type="ECO:0000256" key="1">
    <source>
        <dbReference type="ARBA" id="ARBA00000900"/>
    </source>
</evidence>
<keyword evidence="9 15" id="KW-0863">Zinc-finger</keyword>
<dbReference type="Pfam" id="PF25563">
    <property type="entry name" value="TPR_SYVN1_N"/>
    <property type="match status" value="1"/>
</dbReference>
<comment type="pathway">
    <text evidence="3">Protein modification; protein ubiquitination.</text>
</comment>
<evidence type="ECO:0000256" key="12">
    <source>
        <dbReference type="ARBA" id="ARBA00022833"/>
    </source>
</evidence>
<feature type="transmembrane region" description="Helical" evidence="18">
    <location>
        <begin position="172"/>
        <end position="191"/>
    </location>
</feature>
<keyword evidence="7 18" id="KW-0812">Transmembrane</keyword>
<dbReference type="EMBL" id="CAWUHC010000032">
    <property type="protein sequence ID" value="CAK7220694.1"/>
    <property type="molecule type" value="Genomic_DNA"/>
</dbReference>
<evidence type="ECO:0000256" key="18">
    <source>
        <dbReference type="SAM" id="Phobius"/>
    </source>
</evidence>
<dbReference type="Proteomes" id="UP001642406">
    <property type="component" value="Unassembled WGS sequence"/>
</dbReference>
<dbReference type="InterPro" id="IPR057992">
    <property type="entry name" value="TPR_SYVN1_N"/>
</dbReference>
<keyword evidence="6 20" id="KW-0808">Transferase</keyword>
<keyword evidence="21" id="KW-1185">Reference proteome</keyword>
<keyword evidence="8" id="KW-0479">Metal-binding</keyword>
<feature type="coiled-coil region" evidence="16">
    <location>
        <begin position="204"/>
        <end position="235"/>
    </location>
</feature>
<reference evidence="20 21" key="1">
    <citation type="submission" date="2024-01" db="EMBL/GenBank/DDBJ databases">
        <authorList>
            <person name="Allen C."/>
            <person name="Tagirdzhanova G."/>
        </authorList>
    </citation>
    <scope>NUCLEOTIDE SEQUENCE [LARGE SCALE GENOMIC DNA]</scope>
</reference>
<feature type="region of interest" description="Disordered" evidence="17">
    <location>
        <begin position="444"/>
        <end position="478"/>
    </location>
</feature>
<dbReference type="InterPro" id="IPR058051">
    <property type="entry name" value="Znf_RING_synoviolin"/>
</dbReference>
<dbReference type="InterPro" id="IPR001841">
    <property type="entry name" value="Znf_RING"/>
</dbReference>
<keyword evidence="20" id="KW-0012">Acyltransferase</keyword>
<feature type="transmembrane region" description="Helical" evidence="18">
    <location>
        <begin position="36"/>
        <end position="60"/>
    </location>
</feature>
<dbReference type="InterPro" id="IPR024766">
    <property type="entry name" value="Znf_RING_H2"/>
</dbReference>
<feature type="transmembrane region" description="Helical" evidence="18">
    <location>
        <begin position="98"/>
        <end position="118"/>
    </location>
</feature>
<evidence type="ECO:0000256" key="13">
    <source>
        <dbReference type="ARBA" id="ARBA00022989"/>
    </source>
</evidence>
<sequence>MRLAWYAGASTALAGGVVLSAFHQRANFYSAMVYLYQSNLCMMILVNLIALVYSSFVYSLQRVCFGQLRAIEVEQLYEKAWFAVTETCLAMTIFRDEIGGFFIVMFVALLTGKVWGWIGEGRIEALEQQPPANPRLFHTRLIISLCLSLIYDAWLLYYAVTTVIDQARPDMMVMFLFEFAVLLITSLHTALRYSIILLDTSIVKRQTQERLQERRRQVREEREAILRRREEAKAAAEAAAAMSQEGAEEALAAVEQEDDEPLPDEDDVDEMDIEVAGWEAKGQYILGLDLWTDFTKLCIYAVFFFVLLRFYGLPLHIIRDLFMTIRSFIKRLGALMKYRQAIKDMNRYEDASEEDLARENTCIICREDMHVWVPNDRARIERTRPKKLPCGHILHLGCLKSWMERQQVCPTCRRSVVIDDASNANRNRDAIFRLGLGNGAAAAAAPGAAAPGAGAGPGAGPGMAPAPGPDGVRPPPIPEQQAILHANGLAPAPAAGAPVPGHAGHANLQPPPPRANGAGLRMFNLGPLRLGFAQGRAPDIQEMAQRLGFADGFADGLANNNGGANFAAPGAAHHGAGIDPPSVYHGAQSMSTSTSTASIFQDLQAIEQRIERGTLELQVASAEAQTLRAMLMELQRIRIAQNPDNENAEPAQVPAQPPVEETPALGTEQAPAAAATEHTEASPSGAPTTTEPESQAPQVTDDATPPAPAAAQDTAPVPFQQPPQGFAEQAQRFGPAQAFSQRYIIGQSGGTRPFTFARGGQAQPGVGQAAGNAPGVAVHMMPDATAPAIPAGSTDLPPYVQIPAGWSLLPLQRFDNSTLAALNTNRDNAGGNANGTTDDGASTWQFVNPSQAGPSNSSGATDEEDSASADATAQQGSSEQSLQATAEDVSETAAASPSSSAPPTWGGSAQMFGNSGSQENASAASPREAGNDS</sequence>
<evidence type="ECO:0000256" key="10">
    <source>
        <dbReference type="ARBA" id="ARBA00022786"/>
    </source>
</evidence>
<feature type="domain" description="RING-type" evidence="19">
    <location>
        <begin position="362"/>
        <end position="413"/>
    </location>
</feature>
<feature type="compositionally biased region" description="Polar residues" evidence="17">
    <location>
        <begin position="685"/>
        <end position="695"/>
    </location>
</feature>
<feature type="compositionally biased region" description="Pro residues" evidence="17">
    <location>
        <begin position="464"/>
        <end position="478"/>
    </location>
</feature>
<accession>A0ABP0BNC1</accession>
<dbReference type="PROSITE" id="PS50089">
    <property type="entry name" value="ZF_RING_2"/>
    <property type="match status" value="1"/>
</dbReference>
<dbReference type="InterPro" id="IPR050731">
    <property type="entry name" value="HRD1_E3_ubiq-ligases"/>
</dbReference>
<evidence type="ECO:0000256" key="11">
    <source>
        <dbReference type="ARBA" id="ARBA00022824"/>
    </source>
</evidence>
<proteinExistence type="inferred from homology"/>
<keyword evidence="13 18" id="KW-1133">Transmembrane helix</keyword>
<keyword evidence="10" id="KW-0833">Ubl conjugation pathway</keyword>
<evidence type="ECO:0000256" key="6">
    <source>
        <dbReference type="ARBA" id="ARBA00022679"/>
    </source>
</evidence>
<feature type="transmembrane region" description="Helical" evidence="18">
    <location>
        <begin position="138"/>
        <end position="160"/>
    </location>
</feature>
<dbReference type="GO" id="GO:0061630">
    <property type="term" value="F:ubiquitin protein ligase activity"/>
    <property type="evidence" value="ECO:0007669"/>
    <property type="project" value="UniProtKB-EC"/>
</dbReference>
<feature type="coiled-coil region" evidence="16">
    <location>
        <begin position="603"/>
        <end position="637"/>
    </location>
</feature>
<keyword evidence="14 18" id="KW-0472">Membrane</keyword>
<evidence type="ECO:0000313" key="21">
    <source>
        <dbReference type="Proteomes" id="UP001642406"/>
    </source>
</evidence>
<evidence type="ECO:0000256" key="15">
    <source>
        <dbReference type="PROSITE-ProRule" id="PRU00175"/>
    </source>
</evidence>
<dbReference type="Pfam" id="PF12678">
    <property type="entry name" value="zf-rbx1"/>
    <property type="match status" value="1"/>
</dbReference>
<comment type="subcellular location">
    <subcellularLocation>
        <location evidence="2">Endoplasmic reticulum membrane</location>
        <topology evidence="2">Multi-pass membrane protein</topology>
    </subcellularLocation>
</comment>
<feature type="region of interest" description="Disordered" evidence="17">
    <location>
        <begin position="490"/>
        <end position="519"/>
    </location>
</feature>
<dbReference type="SUPFAM" id="SSF57850">
    <property type="entry name" value="RING/U-box"/>
    <property type="match status" value="1"/>
</dbReference>
<feature type="compositionally biased region" description="Low complexity" evidence="17">
    <location>
        <begin position="490"/>
        <end position="506"/>
    </location>
</feature>
<evidence type="ECO:0000256" key="9">
    <source>
        <dbReference type="ARBA" id="ARBA00022771"/>
    </source>
</evidence>
<dbReference type="PANTHER" id="PTHR22763:SF184">
    <property type="entry name" value="E3 UBIQUITIN-PROTEIN LIGASE SYNOVIOLIN"/>
    <property type="match status" value="1"/>
</dbReference>
<feature type="transmembrane region" description="Helical" evidence="18">
    <location>
        <begin position="299"/>
        <end position="322"/>
    </location>
</feature>
<comment type="caution">
    <text evidence="20">The sequence shown here is derived from an EMBL/GenBank/DDBJ whole genome shotgun (WGS) entry which is preliminary data.</text>
</comment>
<evidence type="ECO:0000256" key="2">
    <source>
        <dbReference type="ARBA" id="ARBA00004477"/>
    </source>
</evidence>
<evidence type="ECO:0000256" key="16">
    <source>
        <dbReference type="SAM" id="Coils"/>
    </source>
</evidence>
<comment type="similarity">
    <text evidence="4">Belongs to the HRD1 family.</text>
</comment>
<dbReference type="SMART" id="SM00184">
    <property type="entry name" value="RING"/>
    <property type="match status" value="1"/>
</dbReference>
<feature type="region of interest" description="Disordered" evidence="17">
    <location>
        <begin position="825"/>
        <end position="933"/>
    </location>
</feature>